<dbReference type="InterPro" id="IPR011990">
    <property type="entry name" value="TPR-like_helical_dom_sf"/>
</dbReference>
<keyword evidence="1" id="KW-0802">TPR repeat</keyword>
<gene>
    <name evidence="2" type="ORF">FHS74_002850</name>
</gene>
<feature type="repeat" description="TPR" evidence="1">
    <location>
        <begin position="2385"/>
        <end position="2418"/>
    </location>
</feature>
<feature type="repeat" description="TPR" evidence="1">
    <location>
        <begin position="2317"/>
        <end position="2350"/>
    </location>
</feature>
<feature type="repeat" description="TPR" evidence="1">
    <location>
        <begin position="156"/>
        <end position="189"/>
    </location>
</feature>
<dbReference type="Pfam" id="PF13181">
    <property type="entry name" value="TPR_8"/>
    <property type="match status" value="1"/>
</dbReference>
<dbReference type="SUPFAM" id="SSF48452">
    <property type="entry name" value="TPR-like"/>
    <property type="match status" value="5"/>
</dbReference>
<dbReference type="Pfam" id="PF14559">
    <property type="entry name" value="TPR_19"/>
    <property type="match status" value="1"/>
</dbReference>
<proteinExistence type="predicted"/>
<dbReference type="PROSITE" id="PS50005">
    <property type="entry name" value="TPR"/>
    <property type="match status" value="17"/>
</dbReference>
<feature type="repeat" description="TPR" evidence="1">
    <location>
        <begin position="2351"/>
        <end position="2384"/>
    </location>
</feature>
<feature type="repeat" description="TPR" evidence="1">
    <location>
        <begin position="2498"/>
        <end position="2531"/>
    </location>
</feature>
<feature type="repeat" description="TPR" evidence="1">
    <location>
        <begin position="1732"/>
        <end position="1765"/>
    </location>
</feature>
<feature type="repeat" description="TPR" evidence="1">
    <location>
        <begin position="1192"/>
        <end position="1225"/>
    </location>
</feature>
<keyword evidence="2" id="KW-0808">Transferase</keyword>
<comment type="caution">
    <text evidence="2">The sequence shown here is derived from an EMBL/GenBank/DDBJ whole genome shotgun (WGS) entry which is preliminary data.</text>
</comment>
<feature type="repeat" description="TPR" evidence="1">
    <location>
        <begin position="1260"/>
        <end position="1293"/>
    </location>
</feature>
<dbReference type="PANTHER" id="PTHR44809:SF1">
    <property type="entry name" value="PROTEIN O-MANNOSYL-TRANSFERASE TMTC1"/>
    <property type="match status" value="1"/>
</dbReference>
<organism evidence="2 3">
    <name type="scientific">Nitrospirillum iridis</name>
    <dbReference type="NCBI Taxonomy" id="765888"/>
    <lineage>
        <taxon>Bacteria</taxon>
        <taxon>Pseudomonadati</taxon>
        <taxon>Pseudomonadota</taxon>
        <taxon>Alphaproteobacteria</taxon>
        <taxon>Rhodospirillales</taxon>
        <taxon>Azospirillaceae</taxon>
        <taxon>Nitrospirillum</taxon>
    </lineage>
</organism>
<feature type="repeat" description="TPR" evidence="1">
    <location>
        <begin position="687"/>
        <end position="720"/>
    </location>
</feature>
<dbReference type="EMBL" id="JACIIZ010000007">
    <property type="protein sequence ID" value="MBB6252290.1"/>
    <property type="molecule type" value="Genomic_DNA"/>
</dbReference>
<name>A0A7X0AYD7_9PROT</name>
<sequence>MVQGGTGKGAAGRGAGGQTIGALLAQAMDRHRAGDPAGAEALYRRVLALDAGQTDALNLCGVACHQQGRTAEGRALLERALARRPDDIGILENLGLLLVEQGADDEALPILRRAVRLAPRSVSAWRSLAQAGRQLHDSALMMAAYKALLDIDPRQVDTLLGLGDLLRLVGEPEEAEVMARKALALEPGHVGALLNLGTARQWQGDMVGAEAAFTGVLDRAPGNPIAHWDRSLVRLAQGKLEEGWADYAYRFEAGIVKPNRHVGRSRWQGDALCGRRLLLWREQGLGDEIMFSALYVPAIRAALAQGGGSVVIDTEPRLVGLMTGYLRQALAEGGPSDALDRAEVRADGVGGDDFDVHAPAGDLPILFAGHLAVFAGRDRGWFTADTAAVADWRRRLADLGPGLKVGICWTSGMRGLHRDANYLELVGWAPLLDVPGIVWIDLQYNDVTAERAAAAAQGMPVPHRFANLDQRDDIEGVAALLSALDLVISAPTSVGELAGALGVPTWRVELGADWSMLGTFVRPWYPAMRIFAGPIPEALEATRAALVSLVDCDIKTSSIAAHPTPTPTPIPAVALSALAPPTLAEAYDLMAAGHTAEAAAAFAALARPTGQPRAIRAQALHLLGLARFHLGDGDGAVDALEQALSLLPPEQSAMPANNLGNVLLHLGRPQAAERAYRLALTHDPSLVAAASNLGVALREQGDLPGAEEALRRALGLEPDRAETLVNLAGVMTARGEEVQGEELARRAVALAPDLAHAHGNVGTALVAQGRLAEAEPWFAAALARDPDQPLARFNIGLAQLARGELAAGWRGYGHRIAARAREMPPLPAPIWRGDDLAGRTLLVRREQGLGDELLFASLYPDLISSSGAGRVVIDCDPRLARLFAHAFPGAMVAPGGLTPDGHSAPMADAAVDAGDLPGLLRPTLGHFRTTPPAYLTADPVLADHWAGRLASLGGGLKVGLCWRSGLMAEGRRALYPPLDEWAPLLRLPGIRFITLQYDQQAAEAEIAAIEGRLGVRIHRWPDLDLRDDLDAVAALMAGLDLVVTAGTAVSELAGALGVPCWRLGTTAEWTRLGSGTRPWFPSQCAFFPPQGCVVGAVLPHLARRLADLSQPISPAWARDGAVSRTPEQLFLDGLAARDQGDVDGAVNRLGRAADAGHGGALAALAGLLRRQERWAEAADRYRQMLAAGPDNVDALSGLGLALLGQGQGGDALRCHDRALHLAPDRAILHANRGLVLAALGDKAGAAEAQRRATVADPAWVGGWVNLGVALMALEQPDAARAAFDHALRLAPEEAAAHVGLANLHMLLRRPDLAVPHLRAVLACQPDNADAHLNLGLAMSDLRRPAEARAQYAKALTLRPGWATARWNQALAALEAGDLATGWRDYPARFGTADIPPRGDLALPAWTGEDLRGRALLVWAEQGLGDEILFASCLPDLVRWLGARSCRRLVVELDARLAGLVARALAPLAPAGMAVEVRGRTDTPRDADVHVPLGGLPALLRRRLADFPVDGAPWLRPDADRVALWRDRLAALGPGLRVGLCWRSGLRTLAREGLYLSLAQLAPLLSVPGVHFVVLQYDARAGDTAAEIAALSAATGVVLHLWDDLDLRDDQDDVAALMAGLDLVISAGTAVGEMSAALGVPTWRFQHRPNWSNLGTGTRPWFPAQRLWLSEDRPLSTVVEPMRAALADLLVAKVAVADVTAMLEAGMAAHRAGDMAAAAASYRQVLEQRPDDADALHLLGLVTVQEDRLDDGIALLRRAVAVDPAFAQAYNSLGSALLTRADIQGAIAAFTRAIDLQPDYAEAWGNLAGVHNQLNDRRAALDAADRALALRPGYVKAMVEKMHALANSGDTAGALAVARAAVALEESPFTLTNLGLALVAQDKSDEAREQHERALALDPNYAEAANNLGMAWLNHGGPIGCAGARAAFQRALAARPDFAAARFNLSLLDLAEGHLEAGWAGQQARFAAGQALPDRRFSLPLWRGEALGRRRLLVWREQGLGDELLFSSLYRDLIAAHSQASFVLECDSRLTGYFTRAFVPAGDTRVMVVPDFTTAQAVGADLHIPAGSLPQLLRGRLADFTGQPYLTAEPARLAFWRARINALGPGLRVGLCWQSLVRDLGRDKAYTRLVDWRPLLRLPGIIPVILQYGEVEDEVRAVETALGIPLHRWADTDLRRDLEAVGALMSCLDLVITAPTSVGEMAGALGVPVWRVGTRMDWSMLGTAVVRPWFSAMRVVPVPWGGFADDTVLPVLQELCRLRDLPVSTAPVSTIPVLPPPPAAPSRSEAVLADAVARHQTGDAAGALPLYRAVLDIQADQPVALHLLGLALTQLGRAEAGLPFLRRAVALAPDYAAAQCNLGNTLQSLGRPAEAEGCYRQVLATEPDRPDVLTNLGNALLAQGRADAAVACQRRALELAPDLAAAASNLGTALLALDQPAAAKAAFRRALGGVYNAAAVLAAPEPAVIDALCGMGEALRLAGDPLAALPWLDRAVALAPDQATVWNNRGRCLGDLGLLPAAVDSYSRAVDLDPTLATAHFNRGLVDLTAGTLARGWQGYAWRFAAAGKQAVPRFDRPAWRGENLRGRSLRVWREQGLGDELLFASLYPALAARAAAEGATAVSIECDPRLASLFERSFPSLRILPMPPGRQGSSGLEAAGADMVIAAGDLAGHLAPTLAGFAAGRIGSGPGYVLPDPARVARWRDRLAALVPGPALIVGIAWRSGQLGAERSRAYSTLDQWRSVLGLPGVMAVSLHYQPAEEEIAALKRDTGLILHRFQDADLRDDLETAAALTAACDLVISPATSVGELAGAVGTPCWRFASRDWTTLGTRVRPWFPAQRLVALEDYGDPEGVLAPPEGALAAMAAALRRLRAT</sequence>
<dbReference type="PANTHER" id="PTHR44809">
    <property type="match status" value="1"/>
</dbReference>
<dbReference type="GO" id="GO:0016740">
    <property type="term" value="F:transferase activity"/>
    <property type="evidence" value="ECO:0007669"/>
    <property type="project" value="UniProtKB-KW"/>
</dbReference>
<evidence type="ECO:0000313" key="3">
    <source>
        <dbReference type="Proteomes" id="UP000539175"/>
    </source>
</evidence>
<accession>A0A7X0AYD7</accession>
<feature type="repeat" description="TPR" evidence="1">
    <location>
        <begin position="1867"/>
        <end position="1900"/>
    </location>
</feature>
<feature type="repeat" description="TPR" evidence="1">
    <location>
        <begin position="755"/>
        <end position="788"/>
    </location>
</feature>
<keyword evidence="3" id="KW-1185">Reference proteome</keyword>
<dbReference type="Gene3D" id="3.40.50.2000">
    <property type="entry name" value="Glycogen Phosphorylase B"/>
    <property type="match status" value="4"/>
</dbReference>
<dbReference type="Proteomes" id="UP000539175">
    <property type="component" value="Unassembled WGS sequence"/>
</dbReference>
<feature type="repeat" description="TPR" evidence="1">
    <location>
        <begin position="88"/>
        <end position="121"/>
    </location>
</feature>
<feature type="repeat" description="TPR" evidence="1">
    <location>
        <begin position="1766"/>
        <end position="1799"/>
    </location>
</feature>
<dbReference type="PROSITE" id="PS50293">
    <property type="entry name" value="TPR_REGION"/>
    <property type="match status" value="1"/>
</dbReference>
<dbReference type="SUPFAM" id="SSF53756">
    <property type="entry name" value="UDP-Glycosyltransferase/glycogen phosphorylase"/>
    <property type="match status" value="5"/>
</dbReference>
<evidence type="ECO:0000256" key="1">
    <source>
        <dbReference type="PROSITE-ProRule" id="PRU00339"/>
    </source>
</evidence>
<dbReference type="SMART" id="SM00028">
    <property type="entry name" value="TPR"/>
    <property type="match status" value="30"/>
</dbReference>
<feature type="repeat" description="TPR" evidence="1">
    <location>
        <begin position="617"/>
        <end position="650"/>
    </location>
</feature>
<evidence type="ECO:0000313" key="2">
    <source>
        <dbReference type="EMBL" id="MBB6252290.1"/>
    </source>
</evidence>
<feature type="repeat" description="TPR" evidence="1">
    <location>
        <begin position="1328"/>
        <end position="1361"/>
    </location>
</feature>
<protein>
    <submittedName>
        <fullName evidence="2">Tetratricopeptide (TPR) repeat protein/ADP-heptose:LPS heptosyltransferase</fullName>
    </submittedName>
</protein>
<feature type="repeat" description="TPR" evidence="1">
    <location>
        <begin position="1800"/>
        <end position="1833"/>
    </location>
</feature>
<dbReference type="InterPro" id="IPR019734">
    <property type="entry name" value="TPR_rpt"/>
</dbReference>
<dbReference type="Pfam" id="PF13432">
    <property type="entry name" value="TPR_16"/>
    <property type="match status" value="13"/>
</dbReference>
<dbReference type="InterPro" id="IPR052943">
    <property type="entry name" value="TMTC_O-mannosyl-trnsfr"/>
</dbReference>
<dbReference type="Gene3D" id="1.25.40.10">
    <property type="entry name" value="Tetratricopeptide repeat domain"/>
    <property type="match status" value="11"/>
</dbReference>
<dbReference type="RefSeq" id="WP_184801546.1">
    <property type="nucleotide sequence ID" value="NZ_JACIIZ010000007.1"/>
</dbReference>
<reference evidence="2 3" key="1">
    <citation type="submission" date="2020-08" db="EMBL/GenBank/DDBJ databases">
        <title>Genomic Encyclopedia of Type Strains, Phase IV (KMG-IV): sequencing the most valuable type-strain genomes for metagenomic binning, comparative biology and taxonomic classification.</title>
        <authorList>
            <person name="Goeker M."/>
        </authorList>
    </citation>
    <scope>NUCLEOTIDE SEQUENCE [LARGE SCALE GENOMIC DNA]</scope>
    <source>
        <strain evidence="2 3">DSM 22198</strain>
    </source>
</reference>
<feature type="repeat" description="TPR" evidence="1">
    <location>
        <begin position="1698"/>
        <end position="1731"/>
    </location>
</feature>